<evidence type="ECO:0008006" key="3">
    <source>
        <dbReference type="Google" id="ProtNLM"/>
    </source>
</evidence>
<accession>A0A5A7S7U1</accession>
<reference evidence="1 2" key="1">
    <citation type="submission" date="2019-07" db="EMBL/GenBank/DDBJ databases">
        <title>Rhodococcus cavernicolus sp. nov., isolated from a cave.</title>
        <authorList>
            <person name="Lee S.D."/>
        </authorList>
    </citation>
    <scope>NUCLEOTIDE SEQUENCE [LARGE SCALE GENOMIC DNA]</scope>
    <source>
        <strain evidence="1 2">C1-24</strain>
    </source>
</reference>
<organism evidence="1 2">
    <name type="scientific">Antrihabitans cavernicola</name>
    <dbReference type="NCBI Taxonomy" id="2495913"/>
    <lineage>
        <taxon>Bacteria</taxon>
        <taxon>Bacillati</taxon>
        <taxon>Actinomycetota</taxon>
        <taxon>Actinomycetes</taxon>
        <taxon>Mycobacteriales</taxon>
        <taxon>Nocardiaceae</taxon>
        <taxon>Antrihabitans</taxon>
    </lineage>
</organism>
<dbReference type="AlphaFoldDB" id="A0A5A7S7U1"/>
<sequence length="251" mass="26409">MSHGDESHASAVVPGLAVEREGYQISDVNAPSAVGKDGTLTFRLTGPDGAAVTEYAAAHDKDLHLIVVRSDGAQFRHVHPTNDGDGSWSLPWRWSAAGSYRLFADFVPAPLGSNVVLTSTVSVAGELVPRQIPQDSTVATVGDFTVTLGGSLTAGTDADLTLSVRRGGVPVTTLEPYLGAYGHLVALREGDLGYLHVHPMGEPGDGRTQPGPDITFMAAPPTAGKYFLYLDFKVDGQVHTAEFAVTAHPDH</sequence>
<keyword evidence="2" id="KW-1185">Reference proteome</keyword>
<gene>
    <name evidence="1" type="ORF">FOY51_19705</name>
</gene>
<proteinExistence type="predicted"/>
<evidence type="ECO:0000313" key="2">
    <source>
        <dbReference type="Proteomes" id="UP000322244"/>
    </source>
</evidence>
<comment type="caution">
    <text evidence="1">The sequence shown here is derived from an EMBL/GenBank/DDBJ whole genome shotgun (WGS) entry which is preliminary data.</text>
</comment>
<protein>
    <recommendedName>
        <fullName evidence="3">Heavy-metal-associated domain-containing protein</fullName>
    </recommendedName>
</protein>
<name>A0A5A7S7U1_9NOCA</name>
<dbReference type="EMBL" id="VLNY01000011">
    <property type="protein sequence ID" value="KAA0021269.1"/>
    <property type="molecule type" value="Genomic_DNA"/>
</dbReference>
<evidence type="ECO:0000313" key="1">
    <source>
        <dbReference type="EMBL" id="KAA0021269.1"/>
    </source>
</evidence>
<dbReference type="OrthoDB" id="128043at2"/>
<dbReference type="Proteomes" id="UP000322244">
    <property type="component" value="Unassembled WGS sequence"/>
</dbReference>